<dbReference type="PROSITE" id="PS50048">
    <property type="entry name" value="ZN2_CY6_FUNGAL_2"/>
    <property type="match status" value="1"/>
</dbReference>
<dbReference type="InterPro" id="IPR036864">
    <property type="entry name" value="Zn2-C6_fun-type_DNA-bd_sf"/>
</dbReference>
<dbReference type="PANTHER" id="PTHR47338">
    <property type="entry name" value="ZN(II)2CYS6 TRANSCRIPTION FACTOR (EUROFUNG)-RELATED"/>
    <property type="match status" value="1"/>
</dbReference>
<dbReference type="HOGENOM" id="CLU_038610_0_0_1"/>
<dbReference type="Pfam" id="PF00172">
    <property type="entry name" value="Zn_clus"/>
    <property type="match status" value="1"/>
</dbReference>
<evidence type="ECO:0000256" key="4">
    <source>
        <dbReference type="ARBA" id="ARBA00023163"/>
    </source>
</evidence>
<dbReference type="InterPro" id="IPR001138">
    <property type="entry name" value="Zn2Cys6_DnaBD"/>
</dbReference>
<keyword evidence="3" id="KW-0805">Transcription regulation</keyword>
<feature type="domain" description="Zn(2)-C6 fungal-type" evidence="7">
    <location>
        <begin position="29"/>
        <end position="59"/>
    </location>
</feature>
<keyword evidence="4" id="KW-0804">Transcription</keyword>
<dbReference type="GO" id="GO:0006351">
    <property type="term" value="P:DNA-templated transcription"/>
    <property type="evidence" value="ECO:0007669"/>
    <property type="project" value="InterPro"/>
</dbReference>
<dbReference type="Pfam" id="PF04082">
    <property type="entry name" value="Fungal_trans"/>
    <property type="match status" value="1"/>
</dbReference>
<dbReference type="SUPFAM" id="SSF57701">
    <property type="entry name" value="Zn2/Cys6 DNA-binding domain"/>
    <property type="match status" value="1"/>
</dbReference>
<reference evidence="9" key="1">
    <citation type="journal article" date="2014" name="Genome Announc.">
        <title>Genome sequence and annotation of Acremonium chrysogenum, producer of the beta-lactam antibiotic cephalosporin C.</title>
        <authorList>
            <person name="Terfehr D."/>
            <person name="Dahlmann T.A."/>
            <person name="Specht T."/>
            <person name="Zadra I."/>
            <person name="Kuernsteiner H."/>
            <person name="Kueck U."/>
        </authorList>
    </citation>
    <scope>NUCLEOTIDE SEQUENCE [LARGE SCALE GENOMIC DNA]</scope>
    <source>
        <strain evidence="9">ATCC 11550 / CBS 779.69 / DSM 880 / IAM 14645 / JCM 23072 / IMI 49137</strain>
    </source>
</reference>
<keyword evidence="5" id="KW-0539">Nucleus</keyword>
<evidence type="ECO:0000313" key="9">
    <source>
        <dbReference type="Proteomes" id="UP000029964"/>
    </source>
</evidence>
<dbReference type="CDD" id="cd12148">
    <property type="entry name" value="fungal_TF_MHR"/>
    <property type="match status" value="1"/>
</dbReference>
<evidence type="ECO:0000259" key="7">
    <source>
        <dbReference type="PROSITE" id="PS50048"/>
    </source>
</evidence>
<dbReference type="STRING" id="857340.A0A086SX79"/>
<comment type="caution">
    <text evidence="8">The sequence shown here is derived from an EMBL/GenBank/DDBJ whole genome shotgun (WGS) entry which is preliminary data.</text>
</comment>
<feature type="region of interest" description="Disordered" evidence="6">
    <location>
        <begin position="1"/>
        <end position="23"/>
    </location>
</feature>
<keyword evidence="2" id="KW-0479">Metal-binding</keyword>
<keyword evidence="9" id="KW-1185">Reference proteome</keyword>
<feature type="compositionally biased region" description="Basic and acidic residues" evidence="6">
    <location>
        <begin position="13"/>
        <end position="23"/>
    </location>
</feature>
<evidence type="ECO:0000256" key="2">
    <source>
        <dbReference type="ARBA" id="ARBA00022723"/>
    </source>
</evidence>
<dbReference type="Gene3D" id="4.10.240.10">
    <property type="entry name" value="Zn(2)-C6 fungal-type DNA-binding domain"/>
    <property type="match status" value="1"/>
</dbReference>
<dbReference type="EMBL" id="JPKY01000118">
    <property type="protein sequence ID" value="KFH41711.1"/>
    <property type="molecule type" value="Genomic_DNA"/>
</dbReference>
<evidence type="ECO:0000313" key="8">
    <source>
        <dbReference type="EMBL" id="KFH41711.1"/>
    </source>
</evidence>
<evidence type="ECO:0000256" key="1">
    <source>
        <dbReference type="ARBA" id="ARBA00004123"/>
    </source>
</evidence>
<dbReference type="PROSITE" id="PS00463">
    <property type="entry name" value="ZN2_CY6_FUNGAL_1"/>
    <property type="match status" value="1"/>
</dbReference>
<evidence type="ECO:0000256" key="6">
    <source>
        <dbReference type="SAM" id="MobiDB-lite"/>
    </source>
</evidence>
<dbReference type="GO" id="GO:0003677">
    <property type="term" value="F:DNA binding"/>
    <property type="evidence" value="ECO:0007669"/>
    <property type="project" value="InterPro"/>
</dbReference>
<gene>
    <name evidence="8" type="ORF">ACRE_075970</name>
</gene>
<dbReference type="Proteomes" id="UP000029964">
    <property type="component" value="Unassembled WGS sequence"/>
</dbReference>
<dbReference type="CDD" id="cd00067">
    <property type="entry name" value="GAL4"/>
    <property type="match status" value="1"/>
</dbReference>
<dbReference type="PANTHER" id="PTHR47338:SF20">
    <property type="entry name" value="ZN(II)2CYS6 TRANSCRIPTION FACTOR (EUROFUNG)"/>
    <property type="match status" value="1"/>
</dbReference>
<dbReference type="GO" id="GO:0008270">
    <property type="term" value="F:zinc ion binding"/>
    <property type="evidence" value="ECO:0007669"/>
    <property type="project" value="InterPro"/>
</dbReference>
<dbReference type="AlphaFoldDB" id="A0A086SX79"/>
<dbReference type="GO" id="GO:0005634">
    <property type="term" value="C:nucleus"/>
    <property type="evidence" value="ECO:0007669"/>
    <property type="project" value="UniProtKB-SubCell"/>
</dbReference>
<name>A0A086SX79_HAPC1</name>
<protein>
    <recommendedName>
        <fullName evidence="7">Zn(2)-C6 fungal-type domain-containing protein</fullName>
    </recommendedName>
</protein>
<dbReference type="GO" id="GO:0000981">
    <property type="term" value="F:DNA-binding transcription factor activity, RNA polymerase II-specific"/>
    <property type="evidence" value="ECO:0007669"/>
    <property type="project" value="InterPro"/>
</dbReference>
<sequence length="539" mass="59675">MVTAVPTASPRGSDSHSPMEETAERAHRACEKCTRTKKKCDKALPACSRCVRLAAACCYEYVFTAPTTAVVDPSTHSGSPNDHPAGLTRHSLFDPDLDIPASMLMSLLSSRGVSWPEAVDLYFQTTNLWLSAVHQERFAQRLEGLGPNDVPQEPQVALLIVCMHLVTQYADSGRPTMPDGTEMLSLPAYVVAKRTLGLLRATSPPSIVLVQCSTLLCLYEFGHGDFTRAYITVGDAYTTAKFVDVRPGKYVETEKNRPVHPEEDERRDLYWALLIVDRLIRVERRLVWKAFNVPSPTDDDLLPTTNIVWDHQAQGPVRTVLRHPAGVSPTVTLGAFQRNCQCAILFTRALTWEAETYHAGRPPGVDSFAELDIATRALVQAMVTQASTWGEYYECFATCTCLLLLLYCSYLCTIDAANIHSSTSNVEVLKAIAGINFTIRIIADTTTDLNEHLARRPALLATCSPVTPFSAYHSLAALSNFEHVIPEADARFHDIYSSLHFFAKRWGVAGQLVNRIESFLATKDEEGTTLDFSFQSRAL</sequence>
<dbReference type="InterPro" id="IPR050815">
    <property type="entry name" value="TF_fung"/>
</dbReference>
<dbReference type="OrthoDB" id="3522308at2759"/>
<evidence type="ECO:0000256" key="5">
    <source>
        <dbReference type="ARBA" id="ARBA00023242"/>
    </source>
</evidence>
<evidence type="ECO:0000256" key="3">
    <source>
        <dbReference type="ARBA" id="ARBA00023015"/>
    </source>
</evidence>
<dbReference type="InterPro" id="IPR007219">
    <property type="entry name" value="XnlR_reg_dom"/>
</dbReference>
<comment type="subcellular location">
    <subcellularLocation>
        <location evidence="1">Nucleus</location>
    </subcellularLocation>
</comment>
<proteinExistence type="predicted"/>
<dbReference type="SMART" id="SM00066">
    <property type="entry name" value="GAL4"/>
    <property type="match status" value="1"/>
</dbReference>
<organism evidence="8 9">
    <name type="scientific">Hapsidospora chrysogenum (strain ATCC 11550 / CBS 779.69 / DSM 880 / IAM 14645 / JCM 23072 / IMI 49137)</name>
    <name type="common">Acremonium chrysogenum</name>
    <dbReference type="NCBI Taxonomy" id="857340"/>
    <lineage>
        <taxon>Eukaryota</taxon>
        <taxon>Fungi</taxon>
        <taxon>Dikarya</taxon>
        <taxon>Ascomycota</taxon>
        <taxon>Pezizomycotina</taxon>
        <taxon>Sordariomycetes</taxon>
        <taxon>Hypocreomycetidae</taxon>
        <taxon>Hypocreales</taxon>
        <taxon>Bionectriaceae</taxon>
        <taxon>Hapsidospora</taxon>
    </lineage>
</organism>
<accession>A0A086SX79</accession>